<dbReference type="PANTHER" id="PTHR11062">
    <property type="entry name" value="EXOSTOSIN HEPARAN SULFATE GLYCOSYLTRANSFERASE -RELATED"/>
    <property type="match status" value="1"/>
</dbReference>
<evidence type="ECO:0000259" key="7">
    <source>
        <dbReference type="Pfam" id="PF03016"/>
    </source>
</evidence>
<dbReference type="Pfam" id="PF03016">
    <property type="entry name" value="Exostosin_GT47"/>
    <property type="match status" value="1"/>
</dbReference>
<keyword evidence="6" id="KW-1133">Transmembrane helix</keyword>
<dbReference type="EnsemblPlants" id="Ma05_t31420.1">
    <property type="protein sequence ID" value="Ma05_p31420.1"/>
    <property type="gene ID" value="Ma05_g31420"/>
</dbReference>
<reference evidence="8" key="1">
    <citation type="submission" date="2021-03" db="EMBL/GenBank/DDBJ databases">
        <authorList>
            <consortium name="Genoscope - CEA"/>
            <person name="William W."/>
        </authorList>
    </citation>
    <scope>NUCLEOTIDE SEQUENCE</scope>
    <source>
        <strain evidence="8">Doubled-haploid Pahang</strain>
    </source>
</reference>
<name>A0A804JAN6_MUSAM</name>
<keyword evidence="4" id="KW-0735">Signal-anchor</keyword>
<evidence type="ECO:0000256" key="3">
    <source>
        <dbReference type="ARBA" id="ARBA00022676"/>
    </source>
</evidence>
<dbReference type="InterPro" id="IPR040911">
    <property type="entry name" value="Exostosin_GT47"/>
</dbReference>
<evidence type="ECO:0000313" key="8">
    <source>
        <dbReference type="EMBL" id="CAG1840678.1"/>
    </source>
</evidence>
<evidence type="ECO:0000256" key="6">
    <source>
        <dbReference type="SAM" id="Phobius"/>
    </source>
</evidence>
<keyword evidence="3" id="KW-0328">Glycosyltransferase</keyword>
<dbReference type="EMBL" id="HG996470">
    <property type="protein sequence ID" value="CAG1840678.1"/>
    <property type="molecule type" value="Genomic_DNA"/>
</dbReference>
<keyword evidence="3" id="KW-0808">Transferase</keyword>
<evidence type="ECO:0000256" key="1">
    <source>
        <dbReference type="ARBA" id="ARBA00004323"/>
    </source>
</evidence>
<dbReference type="Gramene" id="Ma05_t31420.1">
    <property type="protein sequence ID" value="Ma05_p31420.1"/>
    <property type="gene ID" value="Ma05_g31420"/>
</dbReference>
<accession>A0A804JAN6</accession>
<feature type="domain" description="Exostosin GT47" evidence="7">
    <location>
        <begin position="71"/>
        <end position="407"/>
    </location>
</feature>
<dbReference type="OMA" id="GANKCDD"/>
<dbReference type="GO" id="GO:0000139">
    <property type="term" value="C:Golgi membrane"/>
    <property type="evidence" value="ECO:0007669"/>
    <property type="project" value="UniProtKB-SubCell"/>
</dbReference>
<keyword evidence="6" id="KW-0812">Transmembrane</keyword>
<gene>
    <name evidence="8" type="ORF">GSMUA_283300.1</name>
</gene>
<protein>
    <submittedName>
        <fullName evidence="8">(wild Malaysian banana) hypothetical protein</fullName>
    </submittedName>
</protein>
<evidence type="ECO:0000256" key="5">
    <source>
        <dbReference type="ARBA" id="ARBA00023034"/>
    </source>
</evidence>
<dbReference type="InParanoid" id="A0A804JAN6"/>
<evidence type="ECO:0000256" key="4">
    <source>
        <dbReference type="ARBA" id="ARBA00022968"/>
    </source>
</evidence>
<comment type="subcellular location">
    <subcellularLocation>
        <location evidence="1">Golgi apparatus membrane</location>
        <topology evidence="1">Single-pass type II membrane protein</topology>
    </subcellularLocation>
</comment>
<organism evidence="9 10">
    <name type="scientific">Musa acuminata subsp. malaccensis</name>
    <name type="common">Wild banana</name>
    <name type="synonym">Musa malaccensis</name>
    <dbReference type="NCBI Taxonomy" id="214687"/>
    <lineage>
        <taxon>Eukaryota</taxon>
        <taxon>Viridiplantae</taxon>
        <taxon>Streptophyta</taxon>
        <taxon>Embryophyta</taxon>
        <taxon>Tracheophyta</taxon>
        <taxon>Spermatophyta</taxon>
        <taxon>Magnoliopsida</taxon>
        <taxon>Liliopsida</taxon>
        <taxon>Zingiberales</taxon>
        <taxon>Musaceae</taxon>
        <taxon>Musa</taxon>
    </lineage>
</organism>
<dbReference type="PANTHER" id="PTHR11062:SF117">
    <property type="entry name" value="XYLOGLUCAN-SPECIFIC GALACTURONOSYLTRANSFERASE 1"/>
    <property type="match status" value="1"/>
</dbReference>
<sequence length="498" mass="57291">MATLGNRRNGGNARKRLWCAIPVSCAVLIIISFTFIFNLGYKHRAVTPEVMITPMASPSMGSPPPPLVVDRCSGRYIYVHDLPGRFNSDMISSCRTLSKWTDMCPFVSNAGLGPRLNNAEGVFYGAEWYATNQFALELIFHNRMKQYECLTTNSSLASAIFVPFYAGLDIGRYLWGYNTSVRDATSRDLIRWLKSRPEWSTMGGRDHFMVAGRITWDFRRLTDDEDDWGSKLLVIPEGKNMTVLVIESSPWHKNDFGIPYPTYFHPSKDSEVQQWQERMRRIRRPWLFSFAGAPRPNITDSIRNEIIGQCRQSRRCKLLECDKGRSKCHSPSSVMGMFQRSIFCLQPQGDSYTRRSTFDAMVAGCVPVFFHPGSAYAQYVWHLPRNHSEYSVLISEDEVRDGKVRIEEVLERFGKKDVMAMREEVIRMIPRLVYADPRTRLETTNDAFDVTVEGVIQRVKDIKGGRVPDFSEQESWKYALTGRGGEHEWDHFFNRTTQ</sequence>
<proteinExistence type="inferred from homology"/>
<keyword evidence="5" id="KW-0333">Golgi apparatus</keyword>
<dbReference type="AlphaFoldDB" id="A0A804JAN6"/>
<evidence type="ECO:0000256" key="2">
    <source>
        <dbReference type="ARBA" id="ARBA00010271"/>
    </source>
</evidence>
<comment type="similarity">
    <text evidence="2">Belongs to the glycosyltransferase 47 family.</text>
</comment>
<feature type="transmembrane region" description="Helical" evidence="6">
    <location>
        <begin position="17"/>
        <end position="41"/>
    </location>
</feature>
<dbReference type="GO" id="GO:0016757">
    <property type="term" value="F:glycosyltransferase activity"/>
    <property type="evidence" value="ECO:0007669"/>
    <property type="project" value="UniProtKB-KW"/>
</dbReference>
<evidence type="ECO:0000313" key="9">
    <source>
        <dbReference type="EnsemblPlants" id="Ma05_p31420.1"/>
    </source>
</evidence>
<dbReference type="InterPro" id="IPR004263">
    <property type="entry name" value="Exostosin"/>
</dbReference>
<dbReference type="OrthoDB" id="1924787at2759"/>
<keyword evidence="6" id="KW-0472">Membrane</keyword>
<reference evidence="9" key="2">
    <citation type="submission" date="2021-05" db="UniProtKB">
        <authorList>
            <consortium name="EnsemblPlants"/>
        </authorList>
    </citation>
    <scope>IDENTIFICATION</scope>
    <source>
        <strain evidence="9">subsp. malaccensis</strain>
    </source>
</reference>
<keyword evidence="10" id="KW-1185">Reference proteome</keyword>
<dbReference type="Proteomes" id="UP000012960">
    <property type="component" value="Unplaced"/>
</dbReference>
<evidence type="ECO:0000313" key="10">
    <source>
        <dbReference type="Proteomes" id="UP000012960"/>
    </source>
</evidence>